<evidence type="ECO:0000256" key="6">
    <source>
        <dbReference type="ARBA" id="ARBA00022556"/>
    </source>
</evidence>
<comment type="pathway">
    <text evidence="2 13">Glycolipid biosynthesis; lipid IV(A) biosynthesis; lipid IV(A) from (3R)-3-hydroxytetradecanoyl-[acyl-carrier-protein] and UDP-N-acetyl-alpha-D-glucosamine: step 6/6.</text>
</comment>
<dbReference type="Pfam" id="PF02606">
    <property type="entry name" value="LpxK"/>
    <property type="match status" value="1"/>
</dbReference>
<evidence type="ECO:0000313" key="14">
    <source>
        <dbReference type="EMBL" id="TWB45445.1"/>
    </source>
</evidence>
<dbReference type="EC" id="2.7.1.130" evidence="3 13"/>
<proteinExistence type="inferred from homology"/>
<dbReference type="GO" id="GO:0005524">
    <property type="term" value="F:ATP binding"/>
    <property type="evidence" value="ECO:0007669"/>
    <property type="project" value="UniProtKB-UniRule"/>
</dbReference>
<evidence type="ECO:0000256" key="11">
    <source>
        <dbReference type="ARBA" id="ARBA00023098"/>
    </source>
</evidence>
<evidence type="ECO:0000256" key="12">
    <source>
        <dbReference type="ARBA" id="ARBA00029757"/>
    </source>
</evidence>
<evidence type="ECO:0000256" key="9">
    <source>
        <dbReference type="ARBA" id="ARBA00022777"/>
    </source>
</evidence>
<dbReference type="SUPFAM" id="SSF52540">
    <property type="entry name" value="P-loop containing nucleoside triphosphate hydrolases"/>
    <property type="match status" value="1"/>
</dbReference>
<dbReference type="EMBL" id="VITR01000002">
    <property type="protein sequence ID" value="TWB45445.1"/>
    <property type="molecule type" value="Genomic_DNA"/>
</dbReference>
<evidence type="ECO:0000256" key="8">
    <source>
        <dbReference type="ARBA" id="ARBA00022741"/>
    </source>
</evidence>
<dbReference type="PANTHER" id="PTHR42724">
    <property type="entry name" value="TETRAACYLDISACCHARIDE 4'-KINASE"/>
    <property type="match status" value="1"/>
</dbReference>
<reference evidence="14 15" key="1">
    <citation type="submission" date="2019-06" db="EMBL/GenBank/DDBJ databases">
        <title>Genomic Encyclopedia of Type Strains, Phase IV (KMG-V): Genome sequencing to study the core and pangenomes of soil and plant-associated prokaryotes.</title>
        <authorList>
            <person name="Whitman W."/>
        </authorList>
    </citation>
    <scope>NUCLEOTIDE SEQUENCE [LARGE SCALE GENOMIC DNA]</scope>
    <source>
        <strain evidence="14 15">BR 11622</strain>
    </source>
</reference>
<keyword evidence="6 13" id="KW-0441">Lipid A biosynthesis</keyword>
<name>A0A560HG72_9PROT</name>
<keyword evidence="9 13" id="KW-0418">Kinase</keyword>
<comment type="caution">
    <text evidence="14">The sequence shown here is derived from an EMBL/GenBank/DDBJ whole genome shotgun (WGS) entry which is preliminary data.</text>
</comment>
<keyword evidence="7 13" id="KW-0808">Transferase</keyword>
<dbReference type="InterPro" id="IPR003758">
    <property type="entry name" value="LpxK"/>
</dbReference>
<keyword evidence="10 13" id="KW-0067">ATP-binding</keyword>
<evidence type="ECO:0000256" key="7">
    <source>
        <dbReference type="ARBA" id="ARBA00022679"/>
    </source>
</evidence>
<comment type="catalytic activity">
    <reaction evidence="13">
        <text>a lipid A disaccharide + ATP = a lipid IVA + ADP + H(+)</text>
        <dbReference type="Rhea" id="RHEA:67840"/>
        <dbReference type="ChEBI" id="CHEBI:15378"/>
        <dbReference type="ChEBI" id="CHEBI:30616"/>
        <dbReference type="ChEBI" id="CHEBI:176343"/>
        <dbReference type="ChEBI" id="CHEBI:176425"/>
        <dbReference type="ChEBI" id="CHEBI:456216"/>
        <dbReference type="EC" id="2.7.1.130"/>
    </reaction>
</comment>
<dbReference type="NCBIfam" id="TIGR00682">
    <property type="entry name" value="lpxK"/>
    <property type="match status" value="1"/>
</dbReference>
<dbReference type="Proteomes" id="UP000315751">
    <property type="component" value="Unassembled WGS sequence"/>
</dbReference>
<comment type="similarity">
    <text evidence="13">Belongs to the LpxK family.</text>
</comment>
<dbReference type="InterPro" id="IPR027417">
    <property type="entry name" value="P-loop_NTPase"/>
</dbReference>
<comment type="function">
    <text evidence="1 13">Transfers the gamma-phosphate of ATP to the 4'-position of a tetraacyldisaccharide 1-phosphate intermediate (termed DS-1-P) to form tetraacyldisaccharide 1,4'-bis-phosphate (lipid IVA).</text>
</comment>
<keyword evidence="5 13" id="KW-0444">Lipid biosynthesis</keyword>
<dbReference type="RefSeq" id="WP_145729832.1">
    <property type="nucleotide sequence ID" value="NZ_VITR01000002.1"/>
</dbReference>
<evidence type="ECO:0000313" key="15">
    <source>
        <dbReference type="Proteomes" id="UP000315751"/>
    </source>
</evidence>
<keyword evidence="11 13" id="KW-0443">Lipid metabolism</keyword>
<dbReference type="GO" id="GO:0009244">
    <property type="term" value="P:lipopolysaccharide core region biosynthetic process"/>
    <property type="evidence" value="ECO:0007669"/>
    <property type="project" value="TreeGrafter"/>
</dbReference>
<evidence type="ECO:0000256" key="3">
    <source>
        <dbReference type="ARBA" id="ARBA00012071"/>
    </source>
</evidence>
<gene>
    <name evidence="13" type="primary">lpxK</name>
    <name evidence="14" type="ORF">FBZ90_102403</name>
</gene>
<evidence type="ECO:0000256" key="2">
    <source>
        <dbReference type="ARBA" id="ARBA00004870"/>
    </source>
</evidence>
<dbReference type="OrthoDB" id="9766423at2"/>
<evidence type="ECO:0000256" key="10">
    <source>
        <dbReference type="ARBA" id="ARBA00022840"/>
    </source>
</evidence>
<dbReference type="AlphaFoldDB" id="A0A560HG72"/>
<keyword evidence="8 13" id="KW-0547">Nucleotide-binding</keyword>
<feature type="binding site" evidence="13">
    <location>
        <begin position="52"/>
        <end position="59"/>
    </location>
    <ligand>
        <name>ATP</name>
        <dbReference type="ChEBI" id="CHEBI:30616"/>
    </ligand>
</feature>
<evidence type="ECO:0000256" key="1">
    <source>
        <dbReference type="ARBA" id="ARBA00002274"/>
    </source>
</evidence>
<sequence length="341" mass="35237">MKAPGFWYRPPGLAAALLSPLAGLYALAGRRRQAKAAPQDAGIPVLCIGNLVAGGAGKTPLAQAVMRSLQARGIQAHYLSRGYGGRLTGPLRVDPARHGAADVGDEPLLLSRSGPAWISADRLAGARAARDGGAQALVMDDGFQNPALAKDLSLLVVDGGAGFGNGQVIPAGPLREPLAAGLARAHGVVIVGQDRLGAAAQVARLAPALPILTARLRPDSTVAASIGGRPVLAFAGIGRPSKFFDTCRELGLTLTETVPFPDHHPYTGAEITRLLGRAGALSAVPLTTEKDWVRLPAGHQGAIKALPVVLDFDDPGALERVLDTLFRGHPVPGMVIEKPVH</sequence>
<protein>
    <recommendedName>
        <fullName evidence="4 13">Tetraacyldisaccharide 4'-kinase</fullName>
        <ecNumber evidence="3 13">2.7.1.130</ecNumber>
    </recommendedName>
    <alternativeName>
        <fullName evidence="12 13">Lipid A 4'-kinase</fullName>
    </alternativeName>
</protein>
<dbReference type="GO" id="GO:0005886">
    <property type="term" value="C:plasma membrane"/>
    <property type="evidence" value="ECO:0007669"/>
    <property type="project" value="TreeGrafter"/>
</dbReference>
<dbReference type="GO" id="GO:0009245">
    <property type="term" value="P:lipid A biosynthetic process"/>
    <property type="evidence" value="ECO:0007669"/>
    <property type="project" value="UniProtKB-UniRule"/>
</dbReference>
<evidence type="ECO:0000256" key="5">
    <source>
        <dbReference type="ARBA" id="ARBA00022516"/>
    </source>
</evidence>
<organism evidence="14 15">
    <name type="scientific">Nitrospirillum amazonense</name>
    <dbReference type="NCBI Taxonomy" id="28077"/>
    <lineage>
        <taxon>Bacteria</taxon>
        <taxon>Pseudomonadati</taxon>
        <taxon>Pseudomonadota</taxon>
        <taxon>Alphaproteobacteria</taxon>
        <taxon>Rhodospirillales</taxon>
        <taxon>Azospirillaceae</taxon>
        <taxon>Nitrospirillum</taxon>
    </lineage>
</organism>
<dbReference type="GO" id="GO:0009029">
    <property type="term" value="F:lipid-A 4'-kinase activity"/>
    <property type="evidence" value="ECO:0007669"/>
    <property type="project" value="UniProtKB-UniRule"/>
</dbReference>
<evidence type="ECO:0000256" key="4">
    <source>
        <dbReference type="ARBA" id="ARBA00016436"/>
    </source>
</evidence>
<dbReference type="UniPathway" id="UPA00359">
    <property type="reaction ID" value="UER00482"/>
</dbReference>
<dbReference type="HAMAP" id="MF_00409">
    <property type="entry name" value="LpxK"/>
    <property type="match status" value="1"/>
</dbReference>
<dbReference type="PANTHER" id="PTHR42724:SF1">
    <property type="entry name" value="TETRAACYLDISACCHARIDE 4'-KINASE, MITOCHONDRIAL-RELATED"/>
    <property type="match status" value="1"/>
</dbReference>
<accession>A0A560HG72</accession>
<evidence type="ECO:0000256" key="13">
    <source>
        <dbReference type="HAMAP-Rule" id="MF_00409"/>
    </source>
</evidence>
<keyword evidence="15" id="KW-1185">Reference proteome</keyword>